<evidence type="ECO:0000313" key="3">
    <source>
        <dbReference type="Proteomes" id="UP001362999"/>
    </source>
</evidence>
<dbReference type="AlphaFoldDB" id="A0AAW0BH30"/>
<gene>
    <name evidence="2" type="ORF">R3P38DRAFT_3356181</name>
</gene>
<sequence>MYPRHLELLTYQFFLRLNGGNFSFDAGEVAGERRLEVPSLCRSNVEHFVDSNSRTSSVSEIWKVTKRRIGLKLLDTATVQMNATWSLHLKAGKMCLWVQLAPGLKNIKFPNSSNFSVLALDPWNRGIQVDCKYPKPPGEQLLDLIHKNAMTLIQPSEFDAPQYPGAQIVGRVSPIPPPMQGIGNGYPGSVAAPGVMYAPNSVPMQMQMPGQYSNGGAGMPMAGSQPMMMPMNQSQPMAAGTMNQPLPMATTQSVSAEPPIQPVATGQPVPQPVAEPVAANPPAVPEPVGATPPVVETQPQPAAMQQPVATGQPQVANAKQLSTTQPIAAQPMGIQQPIPAAPPAAYPNQQAPLATHVPYNGSAQAPIVISRARTLSTPGYGMAQPSGAQTQGVGGGQYMSQGGIQPMMPQAVQGQYMGGQGGQYMMPQSHYPHTRPSQPQTIVITTGSGHRSHRHHRTHRGRRSRSIDDYAYDRPSQRSYTSSRY</sequence>
<dbReference type="EMBL" id="JAWWNJ010000034">
    <property type="protein sequence ID" value="KAK7024929.1"/>
    <property type="molecule type" value="Genomic_DNA"/>
</dbReference>
<reference evidence="2 3" key="1">
    <citation type="journal article" date="2024" name="J Genomics">
        <title>Draft genome sequencing and assembly of Favolaschia claudopus CIRM-BRFM 2984 isolated from oak limbs.</title>
        <authorList>
            <person name="Navarro D."/>
            <person name="Drula E."/>
            <person name="Chaduli D."/>
            <person name="Cazenave R."/>
            <person name="Ahrendt S."/>
            <person name="Wang J."/>
            <person name="Lipzen A."/>
            <person name="Daum C."/>
            <person name="Barry K."/>
            <person name="Grigoriev I.V."/>
            <person name="Favel A."/>
            <person name="Rosso M.N."/>
            <person name="Martin F."/>
        </authorList>
    </citation>
    <scope>NUCLEOTIDE SEQUENCE [LARGE SCALE GENOMIC DNA]</scope>
    <source>
        <strain evidence="2 3">CIRM-BRFM 2984</strain>
    </source>
</reference>
<keyword evidence="3" id="KW-1185">Reference proteome</keyword>
<protein>
    <submittedName>
        <fullName evidence="2">Uncharacterized protein</fullName>
    </submittedName>
</protein>
<dbReference type="Proteomes" id="UP001362999">
    <property type="component" value="Unassembled WGS sequence"/>
</dbReference>
<feature type="compositionally biased region" description="Basic and acidic residues" evidence="1">
    <location>
        <begin position="465"/>
        <end position="476"/>
    </location>
</feature>
<comment type="caution">
    <text evidence="2">The sequence shown here is derived from an EMBL/GenBank/DDBJ whole genome shotgun (WGS) entry which is preliminary data.</text>
</comment>
<name>A0AAW0BH30_9AGAR</name>
<proteinExistence type="predicted"/>
<feature type="compositionally biased region" description="Polar residues" evidence="1">
    <location>
        <begin position="435"/>
        <end position="444"/>
    </location>
</feature>
<organism evidence="2 3">
    <name type="scientific">Favolaschia claudopus</name>
    <dbReference type="NCBI Taxonomy" id="2862362"/>
    <lineage>
        <taxon>Eukaryota</taxon>
        <taxon>Fungi</taxon>
        <taxon>Dikarya</taxon>
        <taxon>Basidiomycota</taxon>
        <taxon>Agaricomycotina</taxon>
        <taxon>Agaricomycetes</taxon>
        <taxon>Agaricomycetidae</taxon>
        <taxon>Agaricales</taxon>
        <taxon>Marasmiineae</taxon>
        <taxon>Mycenaceae</taxon>
        <taxon>Favolaschia</taxon>
    </lineage>
</organism>
<evidence type="ECO:0000313" key="2">
    <source>
        <dbReference type="EMBL" id="KAK7024929.1"/>
    </source>
</evidence>
<feature type="region of interest" description="Disordered" evidence="1">
    <location>
        <begin position="427"/>
        <end position="485"/>
    </location>
</feature>
<accession>A0AAW0BH30</accession>
<evidence type="ECO:0000256" key="1">
    <source>
        <dbReference type="SAM" id="MobiDB-lite"/>
    </source>
</evidence>
<feature type="compositionally biased region" description="Basic residues" evidence="1">
    <location>
        <begin position="450"/>
        <end position="464"/>
    </location>
</feature>